<dbReference type="EMBL" id="CP078076">
    <property type="protein sequence ID" value="UPL11341.1"/>
    <property type="molecule type" value="Genomic_DNA"/>
</dbReference>
<name>A0ABY4IF13_9MICO</name>
<evidence type="ECO:0000313" key="3">
    <source>
        <dbReference type="Proteomes" id="UP000831467"/>
    </source>
</evidence>
<feature type="region of interest" description="Disordered" evidence="1">
    <location>
        <begin position="25"/>
        <end position="45"/>
    </location>
</feature>
<gene>
    <name evidence="2" type="ORF">KV394_09535</name>
</gene>
<feature type="region of interest" description="Disordered" evidence="1">
    <location>
        <begin position="79"/>
        <end position="98"/>
    </location>
</feature>
<accession>A0ABY4IF13</accession>
<reference evidence="2 3" key="1">
    <citation type="submission" date="2021-06" db="EMBL/GenBank/DDBJ databases">
        <title>Genome-based taxonomic framework of Microbacterium strains isolated from marine environment, the description of four new species and reclassification of four preexisting species.</title>
        <authorList>
            <person name="Lee S.D."/>
            <person name="Kim S.-M."/>
            <person name="Byeon Y.-S."/>
            <person name="Yang H.L."/>
            <person name="Kim I.S."/>
        </authorList>
    </citation>
    <scope>NUCLEOTIDE SEQUENCE [LARGE SCALE GENOMIC DNA]</scope>
    <source>
        <strain evidence="2 3">SSW1-51</strain>
    </source>
</reference>
<evidence type="ECO:0000313" key="2">
    <source>
        <dbReference type="EMBL" id="UPL11341.1"/>
    </source>
</evidence>
<proteinExistence type="predicted"/>
<evidence type="ECO:0000256" key="1">
    <source>
        <dbReference type="SAM" id="MobiDB-lite"/>
    </source>
</evidence>
<sequence>MSADAWEELLDRLEQEAERILAAPDGAVETHELPPWTPPPAPLPAHLADRARRVIDRQRAAMDRVRHEIDGVRQHLGAVGRVPAPREPDAPAYLDVDG</sequence>
<keyword evidence="3" id="KW-1185">Reference proteome</keyword>
<protein>
    <submittedName>
        <fullName evidence="2">Uncharacterized protein</fullName>
    </submittedName>
</protein>
<dbReference type="RefSeq" id="WP_136031059.1">
    <property type="nucleotide sequence ID" value="NZ_CP078076.1"/>
</dbReference>
<organism evidence="2 3">
    <name type="scientific">Microbacterium sufflavum</name>
    <dbReference type="NCBI Taxonomy" id="2851649"/>
    <lineage>
        <taxon>Bacteria</taxon>
        <taxon>Bacillati</taxon>
        <taxon>Actinomycetota</taxon>
        <taxon>Actinomycetes</taxon>
        <taxon>Micrococcales</taxon>
        <taxon>Microbacteriaceae</taxon>
        <taxon>Microbacterium</taxon>
    </lineage>
</organism>
<dbReference type="Proteomes" id="UP000831467">
    <property type="component" value="Chromosome"/>
</dbReference>